<dbReference type="EMBL" id="LMTR01000083">
    <property type="protein sequence ID" value="KWT64974.1"/>
    <property type="molecule type" value="Genomic_DNA"/>
</dbReference>
<name>A0A109BAC5_HYPSL</name>
<dbReference type="Gene3D" id="3.40.50.410">
    <property type="entry name" value="von Willebrand factor, type A domain"/>
    <property type="match status" value="1"/>
</dbReference>
<dbReference type="RefSeq" id="WP_068464121.1">
    <property type="nucleotide sequence ID" value="NZ_LMTR01000083.1"/>
</dbReference>
<protein>
    <recommendedName>
        <fullName evidence="2">VWFA domain-containing protein</fullName>
    </recommendedName>
</protein>
<organism evidence="3 4">
    <name type="scientific">Hyphomicrobium sulfonivorans</name>
    <dbReference type="NCBI Taxonomy" id="121290"/>
    <lineage>
        <taxon>Bacteria</taxon>
        <taxon>Pseudomonadati</taxon>
        <taxon>Pseudomonadota</taxon>
        <taxon>Alphaproteobacteria</taxon>
        <taxon>Hyphomicrobiales</taxon>
        <taxon>Hyphomicrobiaceae</taxon>
        <taxon>Hyphomicrobium</taxon>
    </lineage>
</organism>
<dbReference type="Proteomes" id="UP000059074">
    <property type="component" value="Unassembled WGS sequence"/>
</dbReference>
<dbReference type="STRING" id="121290.APY04_3062"/>
<gene>
    <name evidence="3" type="ORF">APY04_3062</name>
</gene>
<keyword evidence="4" id="KW-1185">Reference proteome</keyword>
<comment type="caution">
    <text evidence="3">The sequence shown here is derived from an EMBL/GenBank/DDBJ whole genome shotgun (WGS) entry which is preliminary data.</text>
</comment>
<dbReference type="Pfam" id="PF13519">
    <property type="entry name" value="VWA_2"/>
    <property type="match status" value="1"/>
</dbReference>
<evidence type="ECO:0000313" key="3">
    <source>
        <dbReference type="EMBL" id="KWT64974.1"/>
    </source>
</evidence>
<dbReference type="InterPro" id="IPR036465">
    <property type="entry name" value="vWFA_dom_sf"/>
</dbReference>
<dbReference type="PROSITE" id="PS50234">
    <property type="entry name" value="VWFA"/>
    <property type="match status" value="1"/>
</dbReference>
<sequence>MLLLNRPLTSLCAAAVIATGVISAIAGLGSASARAQESAAVAATGTPAAAPTAMIIVDGSGSMWGHLGGEKRSKLEIVRDALRTLVPELRAQASVGLAAFGHRRRGNCGDAEIVLPPGNNAARNLSAAVDRMNAVGKGPVALALREAANAIAGAKPASIVLIADDIDNCGQDICSATENLLRSNPGLVIHTVTLGLSAAKIAHMSCVPRLTGGQMWNATDTGTVSSALTQAMRLAKLIPDPQTEEQPAPLAHADDAAQPDAPAAPARPAGVYLTASLGASAAPLNVPVRWRIRHADAGGEIVKEVAAPSLIEKLVPGTYEIEAQLGLASARQTVTFTGDAAVDARFDLNAGVLKMQARPSAAGAPLAYPIFTVTPANAPAGTPPVWLGREAGPEIVVPAGEYTVTAQSGAVQQQNTVTVTAAVGSGFTPVLTAGRLELSATGGTGATQGEPLTEGVTFILYRDDPDAPQGRREVLRSAAAKPTFMLPAGTYHVTAKTAMAEARTQVAVGAGDVVRHTLPLALTRVTLAAAHSGEATGTALGQITYRVIRLGSDAAEIARTIDAEPQFDLSAGRYRFEATVADSNVIAATELTLGAGQEQRVSLPLQSGSLTLKRADARNVPGSMFWEIQDEKQRTVLRSSDPEPTAVLAPGHYVVRADTADRPLLSTVEIKANEHRTFDFTDQ</sequence>
<feature type="compositionally biased region" description="Low complexity" evidence="1">
    <location>
        <begin position="247"/>
        <end position="265"/>
    </location>
</feature>
<feature type="domain" description="VWFA" evidence="2">
    <location>
        <begin position="52"/>
        <end position="232"/>
    </location>
</feature>
<dbReference type="SUPFAM" id="SSF53300">
    <property type="entry name" value="vWA-like"/>
    <property type="match status" value="1"/>
</dbReference>
<proteinExistence type="predicted"/>
<evidence type="ECO:0000256" key="1">
    <source>
        <dbReference type="SAM" id="MobiDB-lite"/>
    </source>
</evidence>
<evidence type="ECO:0000259" key="2">
    <source>
        <dbReference type="PROSITE" id="PS50234"/>
    </source>
</evidence>
<evidence type="ECO:0000313" key="4">
    <source>
        <dbReference type="Proteomes" id="UP000059074"/>
    </source>
</evidence>
<feature type="region of interest" description="Disordered" evidence="1">
    <location>
        <begin position="243"/>
        <end position="265"/>
    </location>
</feature>
<dbReference type="SMART" id="SM00327">
    <property type="entry name" value="VWA"/>
    <property type="match status" value="1"/>
</dbReference>
<reference evidence="3 4" key="1">
    <citation type="submission" date="2015-10" db="EMBL/GenBank/DDBJ databases">
        <title>Transcriptomic analysis of a linuron degrading triple-species bacterial consortium.</title>
        <authorList>
            <person name="Albers P."/>
        </authorList>
    </citation>
    <scope>NUCLEOTIDE SEQUENCE [LARGE SCALE GENOMIC DNA]</scope>
    <source>
        <strain evidence="3 4">WDL6</strain>
    </source>
</reference>
<dbReference type="PATRIC" id="fig|121290.4.peg.2130"/>
<accession>A0A109BAC5</accession>
<dbReference type="CDD" id="cd00198">
    <property type="entry name" value="vWFA"/>
    <property type="match status" value="1"/>
</dbReference>
<dbReference type="AlphaFoldDB" id="A0A109BAC5"/>
<dbReference type="InterPro" id="IPR002035">
    <property type="entry name" value="VWF_A"/>
</dbReference>